<feature type="domain" description="Helix-turn-helix" evidence="1">
    <location>
        <begin position="43"/>
        <end position="87"/>
    </location>
</feature>
<dbReference type="AlphaFoldDB" id="A0A512AXM8"/>
<sequence>MQNTILLTIPIDDFLGLIDERLSIALCNFQPTTLVSQPEKPITIDRVCELLGKSKVTVHKWKREGRLPYHRISNKVYFYESEVLAALKPIRRRAA</sequence>
<dbReference type="InterPro" id="IPR009061">
    <property type="entry name" value="DNA-bd_dom_put_sf"/>
</dbReference>
<gene>
    <name evidence="2" type="ORF">AAE02nite_21350</name>
</gene>
<evidence type="ECO:0000313" key="2">
    <source>
        <dbReference type="EMBL" id="GEO04471.1"/>
    </source>
</evidence>
<evidence type="ECO:0000259" key="1">
    <source>
        <dbReference type="Pfam" id="PF12728"/>
    </source>
</evidence>
<dbReference type="RefSeq" id="WP_146897741.1">
    <property type="nucleotide sequence ID" value="NZ_BJYS01000015.1"/>
</dbReference>
<dbReference type="NCBIfam" id="TIGR01764">
    <property type="entry name" value="excise"/>
    <property type="match status" value="1"/>
</dbReference>
<dbReference type="Pfam" id="PF12728">
    <property type="entry name" value="HTH_17"/>
    <property type="match status" value="1"/>
</dbReference>
<dbReference type="InterPro" id="IPR010093">
    <property type="entry name" value="SinI_DNA-bd"/>
</dbReference>
<dbReference type="OrthoDB" id="798073at2"/>
<proteinExistence type="predicted"/>
<dbReference type="SUPFAM" id="SSF46955">
    <property type="entry name" value="Putative DNA-binding domain"/>
    <property type="match status" value="1"/>
</dbReference>
<dbReference type="EMBL" id="BJYS01000015">
    <property type="protein sequence ID" value="GEO04471.1"/>
    <property type="molecule type" value="Genomic_DNA"/>
</dbReference>
<keyword evidence="3" id="KW-1185">Reference proteome</keyword>
<dbReference type="GO" id="GO:0003677">
    <property type="term" value="F:DNA binding"/>
    <property type="evidence" value="ECO:0007669"/>
    <property type="project" value="InterPro"/>
</dbReference>
<dbReference type="InterPro" id="IPR041657">
    <property type="entry name" value="HTH_17"/>
</dbReference>
<dbReference type="Proteomes" id="UP000321532">
    <property type="component" value="Unassembled WGS sequence"/>
</dbReference>
<protein>
    <recommendedName>
        <fullName evidence="1">Helix-turn-helix domain-containing protein</fullName>
    </recommendedName>
</protein>
<name>A0A512AXM8_9BACT</name>
<dbReference type="Gene3D" id="1.10.1660.10">
    <property type="match status" value="1"/>
</dbReference>
<organism evidence="2 3">
    <name type="scientific">Adhaeribacter aerolatus</name>
    <dbReference type="NCBI Taxonomy" id="670289"/>
    <lineage>
        <taxon>Bacteria</taxon>
        <taxon>Pseudomonadati</taxon>
        <taxon>Bacteroidota</taxon>
        <taxon>Cytophagia</taxon>
        <taxon>Cytophagales</taxon>
        <taxon>Hymenobacteraceae</taxon>
        <taxon>Adhaeribacter</taxon>
    </lineage>
</organism>
<accession>A0A512AXM8</accession>
<evidence type="ECO:0000313" key="3">
    <source>
        <dbReference type="Proteomes" id="UP000321532"/>
    </source>
</evidence>
<comment type="caution">
    <text evidence="2">The sequence shown here is derived from an EMBL/GenBank/DDBJ whole genome shotgun (WGS) entry which is preliminary data.</text>
</comment>
<reference evidence="2 3" key="1">
    <citation type="submission" date="2019-07" db="EMBL/GenBank/DDBJ databases">
        <title>Whole genome shotgun sequence of Adhaeribacter aerolatus NBRC 106133.</title>
        <authorList>
            <person name="Hosoyama A."/>
            <person name="Uohara A."/>
            <person name="Ohji S."/>
            <person name="Ichikawa N."/>
        </authorList>
    </citation>
    <scope>NUCLEOTIDE SEQUENCE [LARGE SCALE GENOMIC DNA]</scope>
    <source>
        <strain evidence="2 3">NBRC 106133</strain>
    </source>
</reference>